<comment type="cofactor">
    <cofactor evidence="1">
        <name>[4Fe-4S] cluster</name>
        <dbReference type="ChEBI" id="CHEBI:49883"/>
    </cofactor>
</comment>
<evidence type="ECO:0000256" key="6">
    <source>
        <dbReference type="ARBA" id="ARBA00023014"/>
    </source>
</evidence>
<reference evidence="9" key="1">
    <citation type="submission" date="2016-11" db="EMBL/GenBank/DDBJ databases">
        <authorList>
            <person name="Varghese N."/>
            <person name="Submissions S."/>
        </authorList>
    </citation>
    <scope>NUCLEOTIDE SEQUENCE [LARGE SCALE GENOMIC DNA]</scope>
    <source>
        <strain evidence="9">DSM 9756</strain>
    </source>
</reference>
<protein>
    <submittedName>
        <fullName evidence="8">Pyruvate formate lyase activating enzyme</fullName>
    </submittedName>
</protein>
<dbReference type="SUPFAM" id="SSF102114">
    <property type="entry name" value="Radical SAM enzymes"/>
    <property type="match status" value="1"/>
</dbReference>
<evidence type="ECO:0000313" key="9">
    <source>
        <dbReference type="Proteomes" id="UP000184076"/>
    </source>
</evidence>
<evidence type="ECO:0000313" key="8">
    <source>
        <dbReference type="EMBL" id="SHE47937.1"/>
    </source>
</evidence>
<keyword evidence="4" id="KW-0479">Metal-binding</keyword>
<dbReference type="AlphaFoldDB" id="A0A1M4TUF7"/>
<keyword evidence="8" id="KW-0670">Pyruvate</keyword>
<dbReference type="InterPro" id="IPR027596">
    <property type="entry name" value="AmmeMemoSam_rS"/>
</dbReference>
<evidence type="ECO:0000256" key="2">
    <source>
        <dbReference type="ARBA" id="ARBA00022485"/>
    </source>
</evidence>
<dbReference type="OrthoDB" id="9778883at2"/>
<sequence length="383" mass="42713">MDRRCFLKTGLCALWACALGGPPFLPSRALGAGLKLKKGALSPHPSPYFIPIGSGTIRCLLCPRRCEVDPGERGYCEVRENRDGIYYSLVYGNPCAVHVDPIEKKPFFHVIPTTRSFSIATAGCNFDCKFCQNWEISQARPEETRNFLLAPAQVVQLAAQYGCASVASTYVEPTIFLEYMLDIAKGCREAGLLKVMHSNGFVEKKPLEDLAPYLDAACIDLKGIRDAYYREMTEGWVQPVLDTLKRLKEKGIHTEIVNLLIPGKNDADTDLRDLCRWIVAELGPDVPVHFTRFYPRYKLQGLPPTPVATLERAHATALREGLRFPYIGNVPGHPAESTFCPRCNTLLIRRTGYRTEPVRFRDGHCAQCGTAIPGIWKRPGKPA</sequence>
<gene>
    <name evidence="8" type="ORF">SAMN02745206_00378</name>
</gene>
<dbReference type="STRING" id="1121391.SAMN02745206_00378"/>
<dbReference type="PROSITE" id="PS51918">
    <property type="entry name" value="RADICAL_SAM"/>
    <property type="match status" value="1"/>
</dbReference>
<dbReference type="Proteomes" id="UP000184076">
    <property type="component" value="Unassembled WGS sequence"/>
</dbReference>
<dbReference type="RefSeq" id="WP_073036411.1">
    <property type="nucleotide sequence ID" value="NZ_FQVB01000004.1"/>
</dbReference>
<dbReference type="SFLD" id="SFLDS00029">
    <property type="entry name" value="Radical_SAM"/>
    <property type="match status" value="1"/>
</dbReference>
<feature type="domain" description="Radical SAM core" evidence="7">
    <location>
        <begin position="109"/>
        <end position="325"/>
    </location>
</feature>
<dbReference type="GO" id="GO:0051539">
    <property type="term" value="F:4 iron, 4 sulfur cluster binding"/>
    <property type="evidence" value="ECO:0007669"/>
    <property type="project" value="UniProtKB-KW"/>
</dbReference>
<dbReference type="InterPro" id="IPR058240">
    <property type="entry name" value="rSAM_sf"/>
</dbReference>
<dbReference type="InterPro" id="IPR034457">
    <property type="entry name" value="Organic_radical-activating"/>
</dbReference>
<evidence type="ECO:0000256" key="3">
    <source>
        <dbReference type="ARBA" id="ARBA00022691"/>
    </source>
</evidence>
<keyword evidence="9" id="KW-1185">Reference proteome</keyword>
<dbReference type="NCBIfam" id="TIGR04337">
    <property type="entry name" value="AmmeMemoSam_rS"/>
    <property type="match status" value="1"/>
</dbReference>
<organism evidence="8 9">
    <name type="scientific">Desulfacinum infernum DSM 9756</name>
    <dbReference type="NCBI Taxonomy" id="1121391"/>
    <lineage>
        <taxon>Bacteria</taxon>
        <taxon>Pseudomonadati</taxon>
        <taxon>Thermodesulfobacteriota</taxon>
        <taxon>Syntrophobacteria</taxon>
        <taxon>Syntrophobacterales</taxon>
        <taxon>Syntrophobacteraceae</taxon>
        <taxon>Desulfacinum</taxon>
    </lineage>
</organism>
<evidence type="ECO:0000259" key="7">
    <source>
        <dbReference type="PROSITE" id="PS51918"/>
    </source>
</evidence>
<keyword evidence="3" id="KW-0949">S-adenosyl-L-methionine</keyword>
<dbReference type="EMBL" id="FQVB01000004">
    <property type="protein sequence ID" value="SHE47937.1"/>
    <property type="molecule type" value="Genomic_DNA"/>
</dbReference>
<evidence type="ECO:0000256" key="4">
    <source>
        <dbReference type="ARBA" id="ARBA00022723"/>
    </source>
</evidence>
<dbReference type="InterPro" id="IPR007197">
    <property type="entry name" value="rSAM"/>
</dbReference>
<keyword evidence="6" id="KW-0411">Iron-sulfur</keyword>
<name>A0A1M4TUF7_9BACT</name>
<dbReference type="CDD" id="cd01335">
    <property type="entry name" value="Radical_SAM"/>
    <property type="match status" value="1"/>
</dbReference>
<evidence type="ECO:0000256" key="5">
    <source>
        <dbReference type="ARBA" id="ARBA00023004"/>
    </source>
</evidence>
<dbReference type="PANTHER" id="PTHR30352">
    <property type="entry name" value="PYRUVATE FORMATE-LYASE-ACTIVATING ENZYME"/>
    <property type="match status" value="1"/>
</dbReference>
<evidence type="ECO:0000256" key="1">
    <source>
        <dbReference type="ARBA" id="ARBA00001966"/>
    </source>
</evidence>
<dbReference type="GO" id="GO:0016829">
    <property type="term" value="F:lyase activity"/>
    <property type="evidence" value="ECO:0007669"/>
    <property type="project" value="UniProtKB-KW"/>
</dbReference>
<keyword evidence="5" id="KW-0408">Iron</keyword>
<dbReference type="SFLD" id="SFLDG01101">
    <property type="entry name" value="Uncharacterised_Radical_SAM_Su"/>
    <property type="match status" value="1"/>
</dbReference>
<dbReference type="InterPro" id="IPR013785">
    <property type="entry name" value="Aldolase_TIM"/>
</dbReference>
<proteinExistence type="predicted"/>
<dbReference type="Pfam" id="PF04055">
    <property type="entry name" value="Radical_SAM"/>
    <property type="match status" value="1"/>
</dbReference>
<dbReference type="PANTHER" id="PTHR30352:SF5">
    <property type="entry name" value="PYRUVATE FORMATE-LYASE 1-ACTIVATING ENZYME"/>
    <property type="match status" value="1"/>
</dbReference>
<keyword evidence="8" id="KW-0456">Lyase</keyword>
<dbReference type="GO" id="GO:0046872">
    <property type="term" value="F:metal ion binding"/>
    <property type="evidence" value="ECO:0007669"/>
    <property type="project" value="UniProtKB-KW"/>
</dbReference>
<keyword evidence="2" id="KW-0004">4Fe-4S</keyword>
<accession>A0A1M4TUF7</accession>
<dbReference type="Gene3D" id="3.20.20.70">
    <property type="entry name" value="Aldolase class I"/>
    <property type="match status" value="1"/>
</dbReference>